<keyword evidence="2" id="KW-1185">Reference proteome</keyword>
<dbReference type="Gene3D" id="3.90.176.10">
    <property type="entry name" value="Toxin ADP-ribosyltransferase, Chain A, domain 1"/>
    <property type="match status" value="1"/>
</dbReference>
<reference evidence="1 2" key="1">
    <citation type="submission" date="2016-03" db="EMBL/GenBank/DDBJ databases">
        <authorList>
            <person name="Ploux O."/>
        </authorList>
    </citation>
    <scope>NUCLEOTIDE SEQUENCE [LARGE SCALE GENOMIC DNA]</scope>
    <source>
        <strain evidence="1 2">R0</strain>
    </source>
</reference>
<sequence>MDFFFACIRFEVFSDASALSAAESLYSQRSSISFSEAETVLADIGAGSENELAQQKYSSTMKAFMGTDVMTWIDKNPELYRAINDYVDDPPDGSDPLWETTNAKLNRGKALSAREADFKNRLEKALAVLPKYNCICFRGGALSKKGVESYREGSVITMAGFYSTSIDPNIAYQFARQGSQDSFQTIFVINVHSGSPMSSFHQFHWTEFEVLMKAGEKVRVEKVLMDQNQKKAIIFLEQI</sequence>
<dbReference type="AlphaFoldDB" id="A0A150WQ86"/>
<gene>
    <name evidence="1" type="ORF">AZI86_06355</name>
</gene>
<dbReference type="RefSeq" id="WP_061834230.1">
    <property type="nucleotide sequence ID" value="NZ_LUKE01000001.1"/>
</dbReference>
<accession>A0A150WQ86</accession>
<dbReference type="EMBL" id="LUKE01000001">
    <property type="protein sequence ID" value="KYG66663.1"/>
    <property type="molecule type" value="Genomic_DNA"/>
</dbReference>
<protein>
    <recommendedName>
        <fullName evidence="3">NAD(+)--protein-arginine ADP-ribosyltransferase</fullName>
    </recommendedName>
</protein>
<organism evidence="1 2">
    <name type="scientific">Bdellovibrio bacteriovorus</name>
    <dbReference type="NCBI Taxonomy" id="959"/>
    <lineage>
        <taxon>Bacteria</taxon>
        <taxon>Pseudomonadati</taxon>
        <taxon>Bdellovibrionota</taxon>
        <taxon>Bdellovibrionia</taxon>
        <taxon>Bdellovibrionales</taxon>
        <taxon>Pseudobdellovibrionaceae</taxon>
        <taxon>Bdellovibrio</taxon>
    </lineage>
</organism>
<evidence type="ECO:0008006" key="3">
    <source>
        <dbReference type="Google" id="ProtNLM"/>
    </source>
</evidence>
<proteinExistence type="predicted"/>
<comment type="caution">
    <text evidence="1">The sequence shown here is derived from an EMBL/GenBank/DDBJ whole genome shotgun (WGS) entry which is preliminary data.</text>
</comment>
<dbReference type="Proteomes" id="UP000075320">
    <property type="component" value="Unassembled WGS sequence"/>
</dbReference>
<dbReference type="PROSITE" id="PS51996">
    <property type="entry name" value="TR_MART"/>
    <property type="match status" value="1"/>
</dbReference>
<dbReference type="SUPFAM" id="SSF56399">
    <property type="entry name" value="ADP-ribosylation"/>
    <property type="match status" value="1"/>
</dbReference>
<evidence type="ECO:0000313" key="1">
    <source>
        <dbReference type="EMBL" id="KYG66663.1"/>
    </source>
</evidence>
<evidence type="ECO:0000313" key="2">
    <source>
        <dbReference type="Proteomes" id="UP000075320"/>
    </source>
</evidence>
<name>A0A150WQ86_BDEBC</name>